<keyword evidence="2" id="KW-0804">Transcription</keyword>
<comment type="subunit">
    <text evidence="2">Component of the Mediator complex.</text>
</comment>
<feature type="compositionally biased region" description="Low complexity" evidence="3">
    <location>
        <begin position="61"/>
        <end position="83"/>
    </location>
</feature>
<evidence type="ECO:0000256" key="1">
    <source>
        <dbReference type="ARBA" id="ARBA00023242"/>
    </source>
</evidence>
<feature type="compositionally biased region" description="Polar residues" evidence="3">
    <location>
        <begin position="91"/>
        <end position="123"/>
    </location>
</feature>
<organism evidence="5 6">
    <name type="scientific">Hypsibius exemplaris</name>
    <name type="common">Freshwater tardigrade</name>
    <dbReference type="NCBI Taxonomy" id="2072580"/>
    <lineage>
        <taxon>Eukaryota</taxon>
        <taxon>Metazoa</taxon>
        <taxon>Ecdysozoa</taxon>
        <taxon>Tardigrada</taxon>
        <taxon>Eutardigrada</taxon>
        <taxon>Parachela</taxon>
        <taxon>Hypsibioidea</taxon>
        <taxon>Hypsibiidae</taxon>
        <taxon>Hypsibius</taxon>
    </lineage>
</organism>
<dbReference type="InterPro" id="IPR019087">
    <property type="entry name" value="Med15_N"/>
</dbReference>
<comment type="similarity">
    <text evidence="2">Belongs to the Mediator complex subunit 15 family.</text>
</comment>
<reference evidence="6" key="1">
    <citation type="submission" date="2017-01" db="EMBL/GenBank/DDBJ databases">
        <title>Comparative genomics of anhydrobiosis in the tardigrade Hypsibius dujardini.</title>
        <authorList>
            <person name="Yoshida Y."/>
            <person name="Koutsovoulos G."/>
            <person name="Laetsch D."/>
            <person name="Stevens L."/>
            <person name="Kumar S."/>
            <person name="Horikawa D."/>
            <person name="Ishino K."/>
            <person name="Komine S."/>
            <person name="Tomita M."/>
            <person name="Blaxter M."/>
            <person name="Arakawa K."/>
        </authorList>
    </citation>
    <scope>NUCLEOTIDE SEQUENCE [LARGE SCALE GENOMIC DNA]</scope>
    <source>
        <strain evidence="6">Z151</strain>
    </source>
</reference>
<name>A0A9X6RL98_HYPEX</name>
<sequence length="161" mass="18430">MPFRNRLIDQMQQILRRTTGITANLSARDIEDKIYTHSNNREQYLAFFKKFASRIPRAAAGQLPQQQQPGQQQQSQQSQQQPGMMNPAMASAQQQQMYNAKMQRQVQDNQENQGMGLIQSSMQHYMAQQAGQPPGQGIPQQPQPGRLFRKSSRNNSNSKRI</sequence>
<evidence type="ECO:0000256" key="3">
    <source>
        <dbReference type="SAM" id="MobiDB-lite"/>
    </source>
</evidence>
<feature type="domain" description="Mediator of RNA polymerase II transcription subunit 15 N-terminal" evidence="4">
    <location>
        <begin position="3"/>
        <end position="55"/>
    </location>
</feature>
<accession>A0A9X6RL98</accession>
<keyword evidence="6" id="KW-1185">Reference proteome</keyword>
<evidence type="ECO:0000313" key="5">
    <source>
        <dbReference type="EMBL" id="OWA51637.1"/>
    </source>
</evidence>
<evidence type="ECO:0000313" key="6">
    <source>
        <dbReference type="Proteomes" id="UP000192578"/>
    </source>
</evidence>
<keyword evidence="2" id="KW-0805">Transcription regulation</keyword>
<proteinExistence type="inferred from homology"/>
<dbReference type="AlphaFoldDB" id="A0A9X6RL98"/>
<keyword evidence="2" id="KW-0010">Activator</keyword>
<dbReference type="GO" id="GO:0005634">
    <property type="term" value="C:nucleus"/>
    <property type="evidence" value="ECO:0007669"/>
    <property type="project" value="UniProtKB-SubCell"/>
</dbReference>
<feature type="region of interest" description="Disordered" evidence="3">
    <location>
        <begin position="58"/>
        <end position="161"/>
    </location>
</feature>
<dbReference type="InterPro" id="IPR036529">
    <property type="entry name" value="KIX_dom_sf"/>
</dbReference>
<dbReference type="Pfam" id="PF09606">
    <property type="entry name" value="Med15_N"/>
    <property type="match status" value="1"/>
</dbReference>
<evidence type="ECO:0000256" key="2">
    <source>
        <dbReference type="RuleBase" id="RU364148"/>
    </source>
</evidence>
<dbReference type="Proteomes" id="UP000192578">
    <property type="component" value="Unassembled WGS sequence"/>
</dbReference>
<comment type="subcellular location">
    <subcellularLocation>
        <location evidence="2">Nucleus</location>
    </subcellularLocation>
</comment>
<dbReference type="GO" id="GO:0006355">
    <property type="term" value="P:regulation of DNA-templated transcription"/>
    <property type="evidence" value="ECO:0007669"/>
    <property type="project" value="InterPro"/>
</dbReference>
<evidence type="ECO:0000259" key="4">
    <source>
        <dbReference type="Pfam" id="PF09606"/>
    </source>
</evidence>
<protein>
    <recommendedName>
        <fullName evidence="2">Mediator of RNA polymerase II transcription subunit 15</fullName>
    </recommendedName>
    <alternativeName>
        <fullName evidence="2">Mediator complex subunit 15</fullName>
    </alternativeName>
</protein>
<feature type="compositionally biased region" description="Low complexity" evidence="3">
    <location>
        <begin position="127"/>
        <end position="145"/>
    </location>
</feature>
<gene>
    <name evidence="2" type="primary">MED15</name>
    <name evidence="5" type="ORF">BV898_16110</name>
</gene>
<dbReference type="EMBL" id="MTYJ01000234">
    <property type="protein sequence ID" value="OWA51637.1"/>
    <property type="molecule type" value="Genomic_DNA"/>
</dbReference>
<dbReference type="Gene3D" id="1.10.246.20">
    <property type="entry name" value="Coactivator CBP, KIX domain"/>
    <property type="match status" value="1"/>
</dbReference>
<keyword evidence="1 2" id="KW-0539">Nucleus</keyword>
<comment type="caution">
    <text evidence="5">The sequence shown here is derived from an EMBL/GenBank/DDBJ whole genome shotgun (WGS) entry which is preliminary data.</text>
</comment>
<comment type="function">
    <text evidence="2">Component of the Mediator complex, a coactivator involved in the regulated transcription of nearly all RNA polymerase II-dependent genes. Mediator functions as a bridge to convey information from gene-specific regulatory proteins to the basal RNA polymerase II transcription machinery. Mediator is recruited to promoters by direct interactions with regulatory proteins and serves as a scaffold for the assembly of a functional preinitiation complex with RNA polymerase II and the general transcription factors.</text>
</comment>
<dbReference type="OrthoDB" id="10055322at2759"/>
<dbReference type="GO" id="GO:0003712">
    <property type="term" value="F:transcription coregulator activity"/>
    <property type="evidence" value="ECO:0007669"/>
    <property type="project" value="InterPro"/>
</dbReference>